<dbReference type="Proteomes" id="UP000886885">
    <property type="component" value="Chromosome 16A"/>
</dbReference>
<accession>A0A8X8C146</accession>
<gene>
    <name evidence="1" type="ORF">POTOM_051318</name>
</gene>
<organism evidence="1 2">
    <name type="scientific">Populus tomentosa</name>
    <name type="common">Chinese white poplar</name>
    <dbReference type="NCBI Taxonomy" id="118781"/>
    <lineage>
        <taxon>Eukaryota</taxon>
        <taxon>Viridiplantae</taxon>
        <taxon>Streptophyta</taxon>
        <taxon>Embryophyta</taxon>
        <taxon>Tracheophyta</taxon>
        <taxon>Spermatophyta</taxon>
        <taxon>Magnoliopsida</taxon>
        <taxon>eudicotyledons</taxon>
        <taxon>Gunneridae</taxon>
        <taxon>Pentapetalae</taxon>
        <taxon>rosids</taxon>
        <taxon>fabids</taxon>
        <taxon>Malpighiales</taxon>
        <taxon>Salicaceae</taxon>
        <taxon>Saliceae</taxon>
        <taxon>Populus</taxon>
    </lineage>
</organism>
<reference evidence="1" key="1">
    <citation type="journal article" date="2020" name="bioRxiv">
        <title>Hybrid origin of Populus tomentosa Carr. identified through genome sequencing and phylogenomic analysis.</title>
        <authorList>
            <person name="An X."/>
            <person name="Gao K."/>
            <person name="Chen Z."/>
            <person name="Li J."/>
            <person name="Yang X."/>
            <person name="Yang X."/>
            <person name="Zhou J."/>
            <person name="Guo T."/>
            <person name="Zhao T."/>
            <person name="Huang S."/>
            <person name="Miao D."/>
            <person name="Khan W.U."/>
            <person name="Rao P."/>
            <person name="Ye M."/>
            <person name="Lei B."/>
            <person name="Liao W."/>
            <person name="Wang J."/>
            <person name="Ji L."/>
            <person name="Li Y."/>
            <person name="Guo B."/>
            <person name="Mustafa N.S."/>
            <person name="Li S."/>
            <person name="Yun Q."/>
            <person name="Keller S.R."/>
            <person name="Mao J."/>
            <person name="Zhang R."/>
            <person name="Strauss S.H."/>
        </authorList>
    </citation>
    <scope>NUCLEOTIDE SEQUENCE</scope>
    <source>
        <strain evidence="1">GM15</strain>
        <tissue evidence="1">Leaf</tissue>
    </source>
</reference>
<dbReference type="EMBL" id="JAAWWB010000031">
    <property type="protein sequence ID" value="KAG6744681.1"/>
    <property type="molecule type" value="Genomic_DNA"/>
</dbReference>
<evidence type="ECO:0000313" key="2">
    <source>
        <dbReference type="Proteomes" id="UP000886885"/>
    </source>
</evidence>
<proteinExistence type="predicted"/>
<name>A0A8X8C146_POPTO</name>
<dbReference type="AlphaFoldDB" id="A0A8X8C146"/>
<sequence>MPKLTFKDTRTFVEALSVTKHPKKTMMYESILDDKEWLQRSLVGFIATYVDYAHLEHMVLKMSSRQLDFVFWEQAKQESFSEGPGVPEGLGRLSVTGRMEGVSEGFLVRSILRDLVIVSLFFGLGILQLCLEGGCCFGPRWLLERDF</sequence>
<protein>
    <submittedName>
        <fullName evidence="1">Uncharacterized protein</fullName>
    </submittedName>
</protein>
<keyword evidence="2" id="KW-1185">Reference proteome</keyword>
<evidence type="ECO:0000313" key="1">
    <source>
        <dbReference type="EMBL" id="KAG6744681.1"/>
    </source>
</evidence>
<dbReference type="OrthoDB" id="1436566at2759"/>
<comment type="caution">
    <text evidence="1">The sequence shown here is derived from an EMBL/GenBank/DDBJ whole genome shotgun (WGS) entry which is preliminary data.</text>
</comment>